<dbReference type="GO" id="GO:0004888">
    <property type="term" value="F:transmembrane signaling receptor activity"/>
    <property type="evidence" value="ECO:0007669"/>
    <property type="project" value="InterPro"/>
</dbReference>
<keyword evidence="6" id="KW-0472">Membrane</keyword>
<feature type="domain" description="HAMP" evidence="8">
    <location>
        <begin position="422"/>
        <end position="475"/>
    </location>
</feature>
<dbReference type="HOGENOM" id="CLU_000445_107_19_6"/>
<dbReference type="CDD" id="cd11386">
    <property type="entry name" value="MCP_signal"/>
    <property type="match status" value="1"/>
</dbReference>
<dbReference type="Gene3D" id="6.10.340.10">
    <property type="match status" value="1"/>
</dbReference>
<dbReference type="InterPro" id="IPR003660">
    <property type="entry name" value="HAMP_dom"/>
</dbReference>
<evidence type="ECO:0000313" key="10">
    <source>
        <dbReference type="Proteomes" id="UP000009080"/>
    </source>
</evidence>
<feature type="domain" description="Methyl-accepting transducer" evidence="7">
    <location>
        <begin position="899"/>
        <end position="1128"/>
    </location>
</feature>
<sequence>MKNWFMNLSLAKKQIYTLLLVGLGPMLIVSLLASMVADSQLHDEATNKLHAIRQMKINEMERYFQNNRNIILSIAESPMLINAAGAFTRSFKRVISSDDLSPAELEERKTAVKTFYSNDFNSVFSSQNNGKMADVEALLEQLSPAAIAMQYEYIVRNPYPIGEKNKLDAVEGRSVYHRTHTKYHAGFRAYLEKFGFYDFFLVDPESGNVVYSVFKELDFATSLKSGPYANSSLARAFNRALNLQPGESSITDFSSYLPSYNAPAGFISTPIYYNNELISVLIFQLALDPINEIMAERAGMGETGEAYLVGEDLLMRSDAVHDLANHGVTVSFRNPESGRVDTLATRRAFGGESGEAVTRDFKGDSVLSSFGVFQIDDFRWAVIAEMGKAEAFSGVTIMKWSLIVIALIFTTLISLLAVSIARLISRPIVELSEHIKQVERDGNFYESAATTFRDEVGDTSRAFNSLLRNLSVALTGTGDILKGLASGDFSGQVKGQFPGQLGAIVKGVNQAVVQVRDANNAQLEQQAIAQSNAEKAAAAAQEAKEQATRTLVIKQALDVSATAVMIADEDFKIIYMNQSLELMMREANGEIREVIPSFNADKLMGANADQFHKSANHQRTMMRQLKGSHKLSLPIGKLTFNVSATPIHGEQGEFLGSVIEWDNITERLAREQEDKRIADENARIRQALDNSSTSTLIADGEFKVIYANRALGDALRRAESDFRATTPGFAAGNILGKSMDSFHHELRNHQSLLMQSSETRRLEISAGKRTFALASTPIINSVGDRIGVVMEWLDRTAEIAVENEIDELISAAASGDFSRSLSVANKQGFFLKVSDGLNRLLKTTNIALEDIIRIFSALAKGDLSQKIDRNYMGEFAKLKEDANATVDKLRKVMSEIGEASANIARGTNEISMGNADLSQRTEEQASSLEETASSMEEMINIVRTSEANAREANQLAASSVDIAREGNASVQATTDAMREISESSSKIANIIGVIDEIAFQTNLLALNAAVEAARAGEQGRGFAVVAGEVRNLAQRSASAAKEIKELIQDSVRKVEDGTSLVEASGTTLKSIVLEIEKVGNMMEQIFNSAREQTTGIEQVNTAVAHMDQMTQQNAALVEQASATSESMADMAHQLDQMVAFFKS</sequence>
<dbReference type="InterPro" id="IPR000014">
    <property type="entry name" value="PAS"/>
</dbReference>
<evidence type="ECO:0000259" key="7">
    <source>
        <dbReference type="PROSITE" id="PS50111"/>
    </source>
</evidence>
<dbReference type="RefSeq" id="WP_015820574.1">
    <property type="nucleotide sequence ID" value="NC_012997.1"/>
</dbReference>
<accession>C5BNE5</accession>
<dbReference type="eggNOG" id="COG0840">
    <property type="taxonomic scope" value="Bacteria"/>
</dbReference>
<evidence type="ECO:0000256" key="3">
    <source>
        <dbReference type="ARBA" id="ARBA00023224"/>
    </source>
</evidence>
<dbReference type="OrthoDB" id="9765776at2"/>
<dbReference type="SMART" id="SM00283">
    <property type="entry name" value="MA"/>
    <property type="match status" value="1"/>
</dbReference>
<evidence type="ECO:0000313" key="9">
    <source>
        <dbReference type="EMBL" id="ACR14460.1"/>
    </source>
</evidence>
<dbReference type="EMBL" id="CP001614">
    <property type="protein sequence ID" value="ACR14460.1"/>
    <property type="molecule type" value="Genomic_DNA"/>
</dbReference>
<proteinExistence type="inferred from homology"/>
<dbReference type="eggNOG" id="COG2972">
    <property type="taxonomic scope" value="Bacteria"/>
</dbReference>
<dbReference type="FunFam" id="1.10.287.950:FF:000001">
    <property type="entry name" value="Methyl-accepting chemotaxis sensory transducer"/>
    <property type="match status" value="1"/>
</dbReference>
<dbReference type="InterPro" id="IPR035965">
    <property type="entry name" value="PAS-like_dom_sf"/>
</dbReference>
<evidence type="ECO:0000256" key="6">
    <source>
        <dbReference type="SAM" id="Phobius"/>
    </source>
</evidence>
<dbReference type="GO" id="GO:0005886">
    <property type="term" value="C:plasma membrane"/>
    <property type="evidence" value="ECO:0007669"/>
    <property type="project" value="TreeGrafter"/>
</dbReference>
<feature type="transmembrane region" description="Helical" evidence="6">
    <location>
        <begin position="400"/>
        <end position="424"/>
    </location>
</feature>
<dbReference type="Gene3D" id="1.10.287.950">
    <property type="entry name" value="Methyl-accepting chemotaxis protein"/>
    <property type="match status" value="1"/>
</dbReference>
<dbReference type="SUPFAM" id="SSF55785">
    <property type="entry name" value="PYP-like sensor domain (PAS domain)"/>
    <property type="match status" value="1"/>
</dbReference>
<dbReference type="CDD" id="cd06225">
    <property type="entry name" value="HAMP"/>
    <property type="match status" value="1"/>
</dbReference>
<evidence type="ECO:0000256" key="4">
    <source>
        <dbReference type="ARBA" id="ARBA00029447"/>
    </source>
</evidence>
<dbReference type="SMART" id="SM00304">
    <property type="entry name" value="HAMP"/>
    <property type="match status" value="2"/>
</dbReference>
<dbReference type="SMART" id="SM00091">
    <property type="entry name" value="PAS"/>
    <property type="match status" value="2"/>
</dbReference>
<dbReference type="Gene3D" id="3.30.450.20">
    <property type="entry name" value="PAS domain"/>
    <property type="match status" value="2"/>
</dbReference>
<dbReference type="PANTHER" id="PTHR43531">
    <property type="entry name" value="PROTEIN ICFG"/>
    <property type="match status" value="1"/>
</dbReference>
<keyword evidence="3 5" id="KW-0807">Transducer</keyword>
<dbReference type="KEGG" id="ttu:TERTU_2935"/>
<dbReference type="InterPro" id="IPR004089">
    <property type="entry name" value="MCPsignal_dom"/>
</dbReference>
<evidence type="ECO:0000256" key="5">
    <source>
        <dbReference type="PROSITE-ProRule" id="PRU00284"/>
    </source>
</evidence>
<comment type="similarity">
    <text evidence="4">Belongs to the methyl-accepting chemotaxis (MCP) protein family.</text>
</comment>
<protein>
    <submittedName>
        <fullName evidence="9">Methyl-accepting chemotaxis sensory transducer</fullName>
    </submittedName>
</protein>
<keyword evidence="10" id="KW-1185">Reference proteome</keyword>
<dbReference type="Pfam" id="PF00672">
    <property type="entry name" value="HAMP"/>
    <property type="match status" value="1"/>
</dbReference>
<keyword evidence="6" id="KW-1133">Transmembrane helix</keyword>
<dbReference type="InterPro" id="IPR004090">
    <property type="entry name" value="Chemotax_Me-accpt_rcpt"/>
</dbReference>
<dbReference type="PROSITE" id="PS50885">
    <property type="entry name" value="HAMP"/>
    <property type="match status" value="2"/>
</dbReference>
<keyword evidence="2" id="KW-0488">Methylation</keyword>
<dbReference type="InterPro" id="IPR051310">
    <property type="entry name" value="MCP_chemotaxis"/>
</dbReference>
<evidence type="ECO:0000259" key="8">
    <source>
        <dbReference type="PROSITE" id="PS50885"/>
    </source>
</evidence>
<dbReference type="Proteomes" id="UP000009080">
    <property type="component" value="Chromosome"/>
</dbReference>
<dbReference type="PANTHER" id="PTHR43531:SF14">
    <property type="entry name" value="METHYL-ACCEPTING CHEMOTAXIS PROTEIN I-RELATED"/>
    <property type="match status" value="1"/>
</dbReference>
<reference evidence="9 10" key="1">
    <citation type="journal article" date="2009" name="PLoS ONE">
        <title>The complete genome of Teredinibacter turnerae T7901: an intracellular endosymbiont of marine wood-boring bivalves (shipworms).</title>
        <authorList>
            <person name="Yang J.C."/>
            <person name="Madupu R."/>
            <person name="Durkin A.S."/>
            <person name="Ekborg N.A."/>
            <person name="Pedamallu C.S."/>
            <person name="Hostetler J.B."/>
            <person name="Radune D."/>
            <person name="Toms B.S."/>
            <person name="Henrissat B."/>
            <person name="Coutinho P.M."/>
            <person name="Schwarz S."/>
            <person name="Field L."/>
            <person name="Trindade-Silva A.E."/>
            <person name="Soares C.A.G."/>
            <person name="Elshahawi S."/>
            <person name="Hanora A."/>
            <person name="Schmidt E.W."/>
            <person name="Haygood M.G."/>
            <person name="Posfai J."/>
            <person name="Benner J."/>
            <person name="Madinger C."/>
            <person name="Nove J."/>
            <person name="Anton B."/>
            <person name="Chaudhary K."/>
            <person name="Foster J."/>
            <person name="Holman A."/>
            <person name="Kumar S."/>
            <person name="Lessard P.A."/>
            <person name="Luyten Y.A."/>
            <person name="Slatko B."/>
            <person name="Wood N."/>
            <person name="Wu B."/>
            <person name="Teplitski M."/>
            <person name="Mougous J.D."/>
            <person name="Ward N."/>
            <person name="Eisen J.A."/>
            <person name="Badger J.H."/>
            <person name="Distel D.L."/>
        </authorList>
    </citation>
    <scope>NUCLEOTIDE SEQUENCE [LARGE SCALE GENOMIC DNA]</scope>
    <source>
        <strain evidence="10">ATCC 39867 / T7901</strain>
    </source>
</reference>
<evidence type="ECO:0000256" key="1">
    <source>
        <dbReference type="ARBA" id="ARBA00004370"/>
    </source>
</evidence>
<comment type="subcellular location">
    <subcellularLocation>
        <location evidence="1">Membrane</location>
    </subcellularLocation>
</comment>
<dbReference type="Pfam" id="PF13188">
    <property type="entry name" value="PAS_8"/>
    <property type="match status" value="2"/>
</dbReference>
<feature type="domain" description="HAMP" evidence="8">
    <location>
        <begin position="842"/>
        <end position="894"/>
    </location>
</feature>
<dbReference type="Pfam" id="PF18947">
    <property type="entry name" value="HAMP_2"/>
    <property type="match status" value="1"/>
</dbReference>
<organism evidence="9 10">
    <name type="scientific">Teredinibacter turnerae (strain ATCC 39867 / T7901)</name>
    <dbReference type="NCBI Taxonomy" id="377629"/>
    <lineage>
        <taxon>Bacteria</taxon>
        <taxon>Pseudomonadati</taxon>
        <taxon>Pseudomonadota</taxon>
        <taxon>Gammaproteobacteria</taxon>
        <taxon>Cellvibrionales</taxon>
        <taxon>Cellvibrionaceae</taxon>
        <taxon>Teredinibacter</taxon>
    </lineage>
</organism>
<evidence type="ECO:0000256" key="2">
    <source>
        <dbReference type="ARBA" id="ARBA00022481"/>
    </source>
</evidence>
<gene>
    <name evidence="9" type="ordered locus">TERTU_2935</name>
</gene>
<dbReference type="PRINTS" id="PR00260">
    <property type="entry name" value="CHEMTRNSDUCR"/>
</dbReference>
<dbReference type="PROSITE" id="PS50111">
    <property type="entry name" value="CHEMOTAXIS_TRANSDUC_2"/>
    <property type="match status" value="1"/>
</dbReference>
<name>C5BNE5_TERTT</name>
<dbReference type="AlphaFoldDB" id="C5BNE5"/>
<dbReference type="GO" id="GO:0007165">
    <property type="term" value="P:signal transduction"/>
    <property type="evidence" value="ECO:0007669"/>
    <property type="project" value="UniProtKB-KW"/>
</dbReference>
<dbReference type="SUPFAM" id="SSF58104">
    <property type="entry name" value="Methyl-accepting chemotaxis protein (MCP) signaling domain"/>
    <property type="match status" value="1"/>
</dbReference>
<dbReference type="STRING" id="377629.TERTU_2935"/>
<dbReference type="GO" id="GO:0006935">
    <property type="term" value="P:chemotaxis"/>
    <property type="evidence" value="ECO:0007669"/>
    <property type="project" value="InterPro"/>
</dbReference>
<keyword evidence="6" id="KW-0812">Transmembrane</keyword>
<dbReference type="Pfam" id="PF00015">
    <property type="entry name" value="MCPsignal"/>
    <property type="match status" value="1"/>
</dbReference>